<organism evidence="2 3">
    <name type="scientific">Hyaloscypha variabilis (strain UAMH 11265 / GT02V1 / F)</name>
    <name type="common">Meliniomyces variabilis</name>
    <dbReference type="NCBI Taxonomy" id="1149755"/>
    <lineage>
        <taxon>Eukaryota</taxon>
        <taxon>Fungi</taxon>
        <taxon>Dikarya</taxon>
        <taxon>Ascomycota</taxon>
        <taxon>Pezizomycotina</taxon>
        <taxon>Leotiomycetes</taxon>
        <taxon>Helotiales</taxon>
        <taxon>Hyaloscyphaceae</taxon>
        <taxon>Hyaloscypha</taxon>
        <taxon>Hyaloscypha variabilis</taxon>
    </lineage>
</organism>
<name>A0A2J6S4D9_HYAVF</name>
<sequence>MRSADSKTPQNTLQPNLKAQDWFQSRPNILFGDTSCYRVQRPLFPVTACTSWTQDYYSLLSTPRMTFKTLEIRLELKLNHASPELSITSLIRIDMTLRRAQDRFHQPCIFVWNISRAFARAQFVLLHAKGDVLEHVNVSQQSIGKEQRDEEDVMKVHGYNHGLEQLLSGSSERSVQTLPANYHKTLILGQNYITLARRGGFYFTVVESEPWPGRAECEAKLGFVLANQKEAEWRREQSPPPHLDPFPRLNENE</sequence>
<feature type="region of interest" description="Disordered" evidence="1">
    <location>
        <begin position="231"/>
        <end position="253"/>
    </location>
</feature>
<dbReference type="Proteomes" id="UP000235786">
    <property type="component" value="Unassembled WGS sequence"/>
</dbReference>
<accession>A0A2J6S4D9</accession>
<evidence type="ECO:0000313" key="2">
    <source>
        <dbReference type="EMBL" id="PMD45640.1"/>
    </source>
</evidence>
<protein>
    <submittedName>
        <fullName evidence="2">Uncharacterized protein</fullName>
    </submittedName>
</protein>
<dbReference type="AlphaFoldDB" id="A0A2J6S4D9"/>
<dbReference type="EMBL" id="KZ613940">
    <property type="protein sequence ID" value="PMD45640.1"/>
    <property type="molecule type" value="Genomic_DNA"/>
</dbReference>
<keyword evidence="3" id="KW-1185">Reference proteome</keyword>
<dbReference type="OrthoDB" id="4323953at2759"/>
<proteinExistence type="predicted"/>
<evidence type="ECO:0000313" key="3">
    <source>
        <dbReference type="Proteomes" id="UP000235786"/>
    </source>
</evidence>
<evidence type="ECO:0000256" key="1">
    <source>
        <dbReference type="SAM" id="MobiDB-lite"/>
    </source>
</evidence>
<gene>
    <name evidence="2" type="ORF">L207DRAFT_617381</name>
</gene>
<reference evidence="2 3" key="1">
    <citation type="submission" date="2016-04" db="EMBL/GenBank/DDBJ databases">
        <title>A degradative enzymes factory behind the ericoid mycorrhizal symbiosis.</title>
        <authorList>
            <consortium name="DOE Joint Genome Institute"/>
            <person name="Martino E."/>
            <person name="Morin E."/>
            <person name="Grelet G."/>
            <person name="Kuo A."/>
            <person name="Kohler A."/>
            <person name="Daghino S."/>
            <person name="Barry K."/>
            <person name="Choi C."/>
            <person name="Cichocki N."/>
            <person name="Clum A."/>
            <person name="Copeland A."/>
            <person name="Hainaut M."/>
            <person name="Haridas S."/>
            <person name="Labutti K."/>
            <person name="Lindquist E."/>
            <person name="Lipzen A."/>
            <person name="Khouja H.-R."/>
            <person name="Murat C."/>
            <person name="Ohm R."/>
            <person name="Olson A."/>
            <person name="Spatafora J."/>
            <person name="Veneault-Fourrey C."/>
            <person name="Henrissat B."/>
            <person name="Grigoriev I."/>
            <person name="Martin F."/>
            <person name="Perotto S."/>
        </authorList>
    </citation>
    <scope>NUCLEOTIDE SEQUENCE [LARGE SCALE GENOMIC DNA]</scope>
    <source>
        <strain evidence="2 3">F</strain>
    </source>
</reference>